<dbReference type="GO" id="GO:0004497">
    <property type="term" value="F:monooxygenase activity"/>
    <property type="evidence" value="ECO:0007669"/>
    <property type="project" value="UniProtKB-KW"/>
</dbReference>
<dbReference type="InterPro" id="IPR001128">
    <property type="entry name" value="Cyt_P450"/>
</dbReference>
<dbReference type="OrthoDB" id="3934656at2759"/>
<dbReference type="FunFam" id="1.10.630.10:FF:000050">
    <property type="entry name" value="Cytochrome P450 monooxygenase"/>
    <property type="match status" value="1"/>
</dbReference>
<dbReference type="SUPFAM" id="SSF48264">
    <property type="entry name" value="Cytochrome P450"/>
    <property type="match status" value="1"/>
</dbReference>
<keyword evidence="7" id="KW-0732">Signal</keyword>
<evidence type="ECO:0000256" key="1">
    <source>
        <dbReference type="ARBA" id="ARBA00001971"/>
    </source>
</evidence>
<dbReference type="PRINTS" id="PR00385">
    <property type="entry name" value="P450"/>
</dbReference>
<sequence>MISELTPVGTVVLLCAVLLAVAATQTVGQALFSTLRNVPGPISARFSRFWYLKQVSRGTFHETNINLHQKYGPVVRIAPNQFSLDDPNAIKAIYGIGKPFEKSPWYKASSDPNAPFPDLFTDQNPTRHSANRRLVAGLYSATSLRAMEGSVDDCIDLFLARMSELARSGESFDMQFWMQCYAFDVIGQITVGQRVGFLDKGTDDENIFASLHDYLKYCAVIGVIHEAHGPLSWLMSLLPPNGIAHVAKFTHHRIQEGQRRRASEGGSEKGQDFLSKSLSLHEANPEKFPEAAIQTLCLTNFGAGSDTTSISLCAILYNLIGHPAALSKLRGEIDEKLAELGNPDRIPFKETQSMPFLQACIKESLRLHPATGLPLARVVPKGGATISDRFFPAGSVVGVNSWVAHRNTSIFGLDACKFRPERWLIQDKERLSLMDSYWIPFGVGSRTCIGKNISLLEINKLIPVLIKSFEFSKAAECNVTMENYWLVKQKGMICRAALREGEGGGI</sequence>
<dbReference type="Pfam" id="PF00067">
    <property type="entry name" value="p450"/>
    <property type="match status" value="1"/>
</dbReference>
<evidence type="ECO:0000256" key="6">
    <source>
        <dbReference type="RuleBase" id="RU000461"/>
    </source>
</evidence>
<keyword evidence="2 5" id="KW-0349">Heme</keyword>
<keyword evidence="9" id="KW-1185">Reference proteome</keyword>
<proteinExistence type="inferred from homology"/>
<feature type="chain" id="PRO_5040292060" evidence="7">
    <location>
        <begin position="29"/>
        <end position="506"/>
    </location>
</feature>
<comment type="caution">
    <text evidence="8">The sequence shown here is derived from an EMBL/GenBank/DDBJ whole genome shotgun (WGS) entry which is preliminary data.</text>
</comment>
<evidence type="ECO:0000313" key="8">
    <source>
        <dbReference type="EMBL" id="KAH7118598.1"/>
    </source>
</evidence>
<evidence type="ECO:0000256" key="4">
    <source>
        <dbReference type="ARBA" id="ARBA00023004"/>
    </source>
</evidence>
<dbReference type="AlphaFoldDB" id="A0A9P9DG91"/>
<dbReference type="InterPro" id="IPR050121">
    <property type="entry name" value="Cytochrome_P450_monoxygenase"/>
</dbReference>
<dbReference type="Proteomes" id="UP000717696">
    <property type="component" value="Unassembled WGS sequence"/>
</dbReference>
<dbReference type="InterPro" id="IPR017972">
    <property type="entry name" value="Cyt_P450_CS"/>
</dbReference>
<gene>
    <name evidence="8" type="ORF">B0J13DRAFT_651747</name>
</gene>
<keyword evidence="6" id="KW-0503">Monooxygenase</keyword>
<dbReference type="GO" id="GO:0016705">
    <property type="term" value="F:oxidoreductase activity, acting on paired donors, with incorporation or reduction of molecular oxygen"/>
    <property type="evidence" value="ECO:0007669"/>
    <property type="project" value="InterPro"/>
</dbReference>
<name>A0A9P9DG91_9HYPO</name>
<dbReference type="InterPro" id="IPR036396">
    <property type="entry name" value="Cyt_P450_sf"/>
</dbReference>
<keyword evidence="4 5" id="KW-0408">Iron</keyword>
<dbReference type="GO" id="GO:0020037">
    <property type="term" value="F:heme binding"/>
    <property type="evidence" value="ECO:0007669"/>
    <property type="project" value="InterPro"/>
</dbReference>
<feature type="binding site" description="axial binding residue" evidence="5">
    <location>
        <position position="448"/>
    </location>
    <ligand>
        <name>heme</name>
        <dbReference type="ChEBI" id="CHEBI:30413"/>
    </ligand>
    <ligandPart>
        <name>Fe</name>
        <dbReference type="ChEBI" id="CHEBI:18248"/>
    </ligandPart>
</feature>
<dbReference type="PANTHER" id="PTHR24305">
    <property type="entry name" value="CYTOCHROME P450"/>
    <property type="match status" value="1"/>
</dbReference>
<evidence type="ECO:0000256" key="7">
    <source>
        <dbReference type="SAM" id="SignalP"/>
    </source>
</evidence>
<dbReference type="GO" id="GO:0005506">
    <property type="term" value="F:iron ion binding"/>
    <property type="evidence" value="ECO:0007669"/>
    <property type="project" value="InterPro"/>
</dbReference>
<accession>A0A9P9DG91</accession>
<comment type="similarity">
    <text evidence="6">Belongs to the cytochrome P450 family.</text>
</comment>
<organism evidence="8 9">
    <name type="scientific">Dactylonectria estremocensis</name>
    <dbReference type="NCBI Taxonomy" id="1079267"/>
    <lineage>
        <taxon>Eukaryota</taxon>
        <taxon>Fungi</taxon>
        <taxon>Dikarya</taxon>
        <taxon>Ascomycota</taxon>
        <taxon>Pezizomycotina</taxon>
        <taxon>Sordariomycetes</taxon>
        <taxon>Hypocreomycetidae</taxon>
        <taxon>Hypocreales</taxon>
        <taxon>Nectriaceae</taxon>
        <taxon>Dactylonectria</taxon>
    </lineage>
</organism>
<dbReference type="CDD" id="cd11060">
    <property type="entry name" value="CYP57A1-like"/>
    <property type="match status" value="1"/>
</dbReference>
<evidence type="ECO:0000313" key="9">
    <source>
        <dbReference type="Proteomes" id="UP000717696"/>
    </source>
</evidence>
<comment type="cofactor">
    <cofactor evidence="1 5">
        <name>heme</name>
        <dbReference type="ChEBI" id="CHEBI:30413"/>
    </cofactor>
</comment>
<dbReference type="PROSITE" id="PS00086">
    <property type="entry name" value="CYTOCHROME_P450"/>
    <property type="match status" value="1"/>
</dbReference>
<keyword evidence="3 5" id="KW-0479">Metal-binding</keyword>
<evidence type="ECO:0000256" key="3">
    <source>
        <dbReference type="ARBA" id="ARBA00022723"/>
    </source>
</evidence>
<protein>
    <submittedName>
        <fullName evidence="8">Cytochrome P450</fullName>
    </submittedName>
</protein>
<evidence type="ECO:0000256" key="2">
    <source>
        <dbReference type="ARBA" id="ARBA00022617"/>
    </source>
</evidence>
<feature type="signal peptide" evidence="7">
    <location>
        <begin position="1"/>
        <end position="28"/>
    </location>
</feature>
<dbReference type="PANTHER" id="PTHR24305:SF190">
    <property type="entry name" value="P450, PUTATIVE (EUROFUNG)-RELATED"/>
    <property type="match status" value="1"/>
</dbReference>
<evidence type="ECO:0000256" key="5">
    <source>
        <dbReference type="PIRSR" id="PIRSR602401-1"/>
    </source>
</evidence>
<reference evidence="8" key="1">
    <citation type="journal article" date="2021" name="Nat. Commun.">
        <title>Genetic determinants of endophytism in the Arabidopsis root mycobiome.</title>
        <authorList>
            <person name="Mesny F."/>
            <person name="Miyauchi S."/>
            <person name="Thiergart T."/>
            <person name="Pickel B."/>
            <person name="Atanasova L."/>
            <person name="Karlsson M."/>
            <person name="Huettel B."/>
            <person name="Barry K.W."/>
            <person name="Haridas S."/>
            <person name="Chen C."/>
            <person name="Bauer D."/>
            <person name="Andreopoulos W."/>
            <person name="Pangilinan J."/>
            <person name="LaButti K."/>
            <person name="Riley R."/>
            <person name="Lipzen A."/>
            <person name="Clum A."/>
            <person name="Drula E."/>
            <person name="Henrissat B."/>
            <person name="Kohler A."/>
            <person name="Grigoriev I.V."/>
            <person name="Martin F.M."/>
            <person name="Hacquard S."/>
        </authorList>
    </citation>
    <scope>NUCLEOTIDE SEQUENCE</scope>
    <source>
        <strain evidence="8">MPI-CAGE-AT-0021</strain>
    </source>
</reference>
<keyword evidence="6" id="KW-0560">Oxidoreductase</keyword>
<dbReference type="InterPro" id="IPR002401">
    <property type="entry name" value="Cyt_P450_E_grp-I"/>
</dbReference>
<dbReference type="EMBL" id="JAGMUU010000031">
    <property type="protein sequence ID" value="KAH7118598.1"/>
    <property type="molecule type" value="Genomic_DNA"/>
</dbReference>
<dbReference type="PRINTS" id="PR00463">
    <property type="entry name" value="EP450I"/>
</dbReference>
<dbReference type="Gene3D" id="1.10.630.10">
    <property type="entry name" value="Cytochrome P450"/>
    <property type="match status" value="1"/>
</dbReference>